<organism evidence="2 3">
    <name type="scientific">Litorisediminicola beolgyonensis</name>
    <dbReference type="NCBI Taxonomy" id="1173614"/>
    <lineage>
        <taxon>Bacteria</taxon>
        <taxon>Pseudomonadati</taxon>
        <taxon>Pseudomonadota</taxon>
        <taxon>Alphaproteobacteria</taxon>
        <taxon>Rhodobacterales</taxon>
        <taxon>Paracoccaceae</taxon>
        <taxon>Litorisediminicola</taxon>
    </lineage>
</organism>
<keyword evidence="1" id="KW-0732">Signal</keyword>
<name>A0ABW3ZCX6_9RHOB</name>
<reference evidence="3" key="1">
    <citation type="journal article" date="2019" name="Int. J. Syst. Evol. Microbiol.">
        <title>The Global Catalogue of Microorganisms (GCM) 10K type strain sequencing project: providing services to taxonomists for standard genome sequencing and annotation.</title>
        <authorList>
            <consortium name="The Broad Institute Genomics Platform"/>
            <consortium name="The Broad Institute Genome Sequencing Center for Infectious Disease"/>
            <person name="Wu L."/>
            <person name="Ma J."/>
        </authorList>
    </citation>
    <scope>NUCLEOTIDE SEQUENCE [LARGE SCALE GENOMIC DNA]</scope>
    <source>
        <strain evidence="3">CCUG 62953</strain>
    </source>
</reference>
<accession>A0ABW3ZCX6</accession>
<keyword evidence="3" id="KW-1185">Reference proteome</keyword>
<evidence type="ECO:0000256" key="1">
    <source>
        <dbReference type="SAM" id="SignalP"/>
    </source>
</evidence>
<comment type="caution">
    <text evidence="2">The sequence shown here is derived from an EMBL/GenBank/DDBJ whole genome shotgun (WGS) entry which is preliminary data.</text>
</comment>
<dbReference type="RefSeq" id="WP_386800983.1">
    <property type="nucleotide sequence ID" value="NZ_JBHTMU010000001.1"/>
</dbReference>
<gene>
    <name evidence="2" type="ORF">ACFQ4E_00650</name>
</gene>
<feature type="chain" id="PRO_5046715200" evidence="1">
    <location>
        <begin position="19"/>
        <end position="113"/>
    </location>
</feature>
<dbReference type="Proteomes" id="UP001597135">
    <property type="component" value="Unassembled WGS sequence"/>
</dbReference>
<dbReference type="EMBL" id="JBHTMU010000001">
    <property type="protein sequence ID" value="MFD1340924.1"/>
    <property type="molecule type" value="Genomic_DNA"/>
</dbReference>
<evidence type="ECO:0000313" key="3">
    <source>
        <dbReference type="Proteomes" id="UP001597135"/>
    </source>
</evidence>
<protein>
    <submittedName>
        <fullName evidence="2">Uncharacterized protein</fullName>
    </submittedName>
</protein>
<evidence type="ECO:0000313" key="2">
    <source>
        <dbReference type="EMBL" id="MFD1340924.1"/>
    </source>
</evidence>
<proteinExistence type="predicted"/>
<sequence>MKALLASALTLAASVAAADTVTLTEPMAAASLRTGQVDMVVYFTEGDAAKTVVATYVTDAEPAAPKRLILSLADGDATRFGLPGQHGQSYSFARTGDVVEIGGTLTATELAMN</sequence>
<feature type="signal peptide" evidence="1">
    <location>
        <begin position="1"/>
        <end position="18"/>
    </location>
</feature>